<sequence length="204" mass="23356">MPPVSIQKLKACKAGQASIDARKAARHEKRIQDIDKGNLLSPYLQNKALNFINSSFYKSSQDSDSLIQKNKVLQKQITQLEHLNTKKSQIHAAAQKPIPSDFRSVKAGIQAIFMKNKHQYTTCFINLATQEISEIHVNKMLNQSNCSEYFIFGIAADESTRELRIRKRQWQIELTNDSISIKENLNNSDSVRERSANKLFEDLF</sequence>
<dbReference type="EMBL" id="CAJVQB010016012">
    <property type="protein sequence ID" value="CAG8777927.1"/>
    <property type="molecule type" value="Genomic_DNA"/>
</dbReference>
<gene>
    <name evidence="1" type="ORF">GMARGA_LOCUS19307</name>
</gene>
<dbReference type="Proteomes" id="UP000789901">
    <property type="component" value="Unassembled WGS sequence"/>
</dbReference>
<proteinExistence type="predicted"/>
<evidence type="ECO:0000313" key="2">
    <source>
        <dbReference type="Proteomes" id="UP000789901"/>
    </source>
</evidence>
<organism evidence="1 2">
    <name type="scientific">Gigaspora margarita</name>
    <dbReference type="NCBI Taxonomy" id="4874"/>
    <lineage>
        <taxon>Eukaryota</taxon>
        <taxon>Fungi</taxon>
        <taxon>Fungi incertae sedis</taxon>
        <taxon>Mucoromycota</taxon>
        <taxon>Glomeromycotina</taxon>
        <taxon>Glomeromycetes</taxon>
        <taxon>Diversisporales</taxon>
        <taxon>Gigasporaceae</taxon>
        <taxon>Gigaspora</taxon>
    </lineage>
</organism>
<feature type="non-terminal residue" evidence="1">
    <location>
        <position position="204"/>
    </location>
</feature>
<name>A0ABN7VK58_GIGMA</name>
<accession>A0ABN7VK58</accession>
<keyword evidence="2" id="KW-1185">Reference proteome</keyword>
<comment type="caution">
    <text evidence="1">The sequence shown here is derived from an EMBL/GenBank/DDBJ whole genome shotgun (WGS) entry which is preliminary data.</text>
</comment>
<evidence type="ECO:0000313" key="1">
    <source>
        <dbReference type="EMBL" id="CAG8777927.1"/>
    </source>
</evidence>
<reference evidence="1 2" key="1">
    <citation type="submission" date="2021-06" db="EMBL/GenBank/DDBJ databases">
        <authorList>
            <person name="Kallberg Y."/>
            <person name="Tangrot J."/>
            <person name="Rosling A."/>
        </authorList>
    </citation>
    <scope>NUCLEOTIDE SEQUENCE [LARGE SCALE GENOMIC DNA]</scope>
    <source>
        <strain evidence="1 2">120-4 pot B 10/14</strain>
    </source>
</reference>
<protein>
    <submittedName>
        <fullName evidence="1">11115_t:CDS:1</fullName>
    </submittedName>
</protein>